<keyword evidence="1" id="KW-0812">Transmembrane</keyword>
<dbReference type="Proteomes" id="UP000094043">
    <property type="component" value="Chromosome 6"/>
</dbReference>
<dbReference type="KEGG" id="cdep:91089316"/>
<reference evidence="2" key="1">
    <citation type="submission" date="2016-06" db="EMBL/GenBank/DDBJ databases">
        <authorList>
            <person name="Cuomo C."/>
            <person name="Litvintseva A."/>
            <person name="Heitman J."/>
            <person name="Chen Y."/>
            <person name="Sun S."/>
            <person name="Springer D."/>
            <person name="Dromer F."/>
            <person name="Young S."/>
            <person name="Zeng Q."/>
            <person name="Chapman S."/>
            <person name="Gujja S."/>
            <person name="Saif S."/>
            <person name="Birren B."/>
        </authorList>
    </citation>
    <scope>NUCLEOTIDE SEQUENCE</scope>
    <source>
        <strain evidence="2">CBS 7841</strain>
    </source>
</reference>
<proteinExistence type="predicted"/>
<feature type="transmembrane region" description="Helical" evidence="1">
    <location>
        <begin position="234"/>
        <end position="253"/>
    </location>
</feature>
<accession>A0AAJ8JWU3</accession>
<reference evidence="2" key="3">
    <citation type="submission" date="2024-01" db="EMBL/GenBank/DDBJ databases">
        <authorList>
            <person name="Coelho M.A."/>
            <person name="David-Palma M."/>
            <person name="Shea T."/>
            <person name="Sun S."/>
            <person name="Cuomo C.A."/>
            <person name="Heitman J."/>
        </authorList>
    </citation>
    <scope>NUCLEOTIDE SEQUENCE</scope>
    <source>
        <strain evidence="2">CBS 7841</strain>
    </source>
</reference>
<reference evidence="2" key="2">
    <citation type="journal article" date="2022" name="Elife">
        <title>Obligate sexual reproduction of a homothallic fungus closely related to the Cryptococcus pathogenic species complex.</title>
        <authorList>
            <person name="Passer A.R."/>
            <person name="Clancey S.A."/>
            <person name="Shea T."/>
            <person name="David-Palma M."/>
            <person name="Averette A.F."/>
            <person name="Boekhout T."/>
            <person name="Porcel B.M."/>
            <person name="Nowrousian M."/>
            <person name="Cuomo C.A."/>
            <person name="Sun S."/>
            <person name="Heitman J."/>
            <person name="Coelho M.A."/>
        </authorList>
    </citation>
    <scope>NUCLEOTIDE SEQUENCE</scope>
    <source>
        <strain evidence="2">CBS 7841</strain>
    </source>
</reference>
<feature type="transmembrane region" description="Helical" evidence="1">
    <location>
        <begin position="186"/>
        <end position="213"/>
    </location>
</feature>
<evidence type="ECO:0000313" key="2">
    <source>
        <dbReference type="EMBL" id="WVN89877.1"/>
    </source>
</evidence>
<evidence type="ECO:0000313" key="3">
    <source>
        <dbReference type="Proteomes" id="UP000094043"/>
    </source>
</evidence>
<name>A0AAJ8JWU3_9TREE</name>
<dbReference type="EMBL" id="CP143789">
    <property type="protein sequence ID" value="WVN89877.1"/>
    <property type="molecule type" value="Genomic_DNA"/>
</dbReference>
<protein>
    <submittedName>
        <fullName evidence="2">Uncharacterized protein</fullName>
    </submittedName>
</protein>
<dbReference type="GeneID" id="91089316"/>
<evidence type="ECO:0000256" key="1">
    <source>
        <dbReference type="SAM" id="Phobius"/>
    </source>
</evidence>
<sequence length="418" mass="47466">MATANDSNMTLVAILSATALTFSVHHAYKFDKCKCLLPKRKEWFRVLLTWMLLLSTASLFTWAAGWCWIKYKLKWIYIPNIGAMPYPPQLYTQKYINLNIPFMIVFNFAFSLQTSLNAEEGLYWYHLMRAVRQPKSARSWLTSSFFYAWIVISIISTTLQCCIGWIHKGTLDLTHQLSVVLTVDGLVELVVMTFASVVIWRFPAFLATVKASGAGPEVRSRLHFYHEANKVRTFFRFLFSVGMIVLGIDGLTKQRIANTPLASDLVSQVVFGSYFFILIISILLYLPRNWSPEGSQRVGVMVAGGAVHSPDHAQLASGVALMSLLREGGQWDDDIVHPKGMNDMPYNLNNHRMYSSEDPFTKDEVDWESKRESSRGIPSVLENFTSPIAVPTKEDSIPTEIRIRVEQEIHQEGGDDYV</sequence>
<feature type="transmembrane region" description="Helical" evidence="1">
    <location>
        <begin position="145"/>
        <end position="166"/>
    </location>
</feature>
<dbReference type="AlphaFoldDB" id="A0AAJ8JWU3"/>
<gene>
    <name evidence="2" type="ORF">L203_105107</name>
</gene>
<feature type="transmembrane region" description="Helical" evidence="1">
    <location>
        <begin position="265"/>
        <end position="286"/>
    </location>
</feature>
<organism evidence="2 3">
    <name type="scientific">Cryptococcus depauperatus CBS 7841</name>
    <dbReference type="NCBI Taxonomy" id="1295531"/>
    <lineage>
        <taxon>Eukaryota</taxon>
        <taxon>Fungi</taxon>
        <taxon>Dikarya</taxon>
        <taxon>Basidiomycota</taxon>
        <taxon>Agaricomycotina</taxon>
        <taxon>Tremellomycetes</taxon>
        <taxon>Tremellales</taxon>
        <taxon>Cryptococcaceae</taxon>
        <taxon>Cryptococcus</taxon>
    </lineage>
</organism>
<feature type="transmembrane region" description="Helical" evidence="1">
    <location>
        <begin position="43"/>
        <end position="69"/>
    </location>
</feature>
<keyword evidence="1" id="KW-1133">Transmembrane helix</keyword>
<dbReference type="RefSeq" id="XP_066070577.1">
    <property type="nucleotide sequence ID" value="XM_066214480.1"/>
</dbReference>
<keyword evidence="3" id="KW-1185">Reference proteome</keyword>
<keyword evidence="1" id="KW-0472">Membrane</keyword>